<dbReference type="OrthoDB" id="424974at2759"/>
<dbReference type="SMART" id="SM00906">
    <property type="entry name" value="Fungal_trans"/>
    <property type="match status" value="1"/>
</dbReference>
<dbReference type="Pfam" id="PF04082">
    <property type="entry name" value="Fungal_trans"/>
    <property type="match status" value="1"/>
</dbReference>
<dbReference type="InterPro" id="IPR050613">
    <property type="entry name" value="Sec_Metabolite_Reg"/>
</dbReference>
<feature type="region of interest" description="Disordered" evidence="4">
    <location>
        <begin position="86"/>
        <end position="133"/>
    </location>
</feature>
<evidence type="ECO:0000259" key="5">
    <source>
        <dbReference type="PROSITE" id="PS50048"/>
    </source>
</evidence>
<dbReference type="Proteomes" id="UP000016933">
    <property type="component" value="Unassembled WGS sequence"/>
</dbReference>
<dbReference type="InterPro" id="IPR007219">
    <property type="entry name" value="XnlR_reg_dom"/>
</dbReference>
<dbReference type="eggNOG" id="ENOG502SJC3">
    <property type="taxonomic scope" value="Eukaryota"/>
</dbReference>
<comment type="subcellular location">
    <subcellularLocation>
        <location evidence="1">Nucleus</location>
    </subcellularLocation>
</comment>
<keyword evidence="3" id="KW-0539">Nucleus</keyword>
<dbReference type="GO" id="GO:0008270">
    <property type="term" value="F:zinc ion binding"/>
    <property type="evidence" value="ECO:0007669"/>
    <property type="project" value="InterPro"/>
</dbReference>
<dbReference type="CDD" id="cd00067">
    <property type="entry name" value="GAL4"/>
    <property type="match status" value="1"/>
</dbReference>
<dbReference type="HOGENOM" id="CLU_004083_7_1_1"/>
<reference evidence="7" key="1">
    <citation type="journal article" date="2012" name="PLoS Genet.">
        <title>The genomes of the fungal plant pathogens Cladosporium fulvum and Dothistroma septosporum reveal adaptation to different hosts and lifestyles but also signatures of common ancestry.</title>
        <authorList>
            <person name="de Wit P.J.G.M."/>
            <person name="van der Burgt A."/>
            <person name="Oekmen B."/>
            <person name="Stergiopoulos I."/>
            <person name="Abd-Elsalam K.A."/>
            <person name="Aerts A.L."/>
            <person name="Bahkali A.H."/>
            <person name="Beenen H.G."/>
            <person name="Chettri P."/>
            <person name="Cox M.P."/>
            <person name="Datema E."/>
            <person name="de Vries R.P."/>
            <person name="Dhillon B."/>
            <person name="Ganley A.R."/>
            <person name="Griffiths S.A."/>
            <person name="Guo Y."/>
            <person name="Hamelin R.C."/>
            <person name="Henrissat B."/>
            <person name="Kabir M.S."/>
            <person name="Jashni M.K."/>
            <person name="Kema G."/>
            <person name="Klaubauf S."/>
            <person name="Lapidus A."/>
            <person name="Levasseur A."/>
            <person name="Lindquist E."/>
            <person name="Mehrabi R."/>
            <person name="Ohm R.A."/>
            <person name="Owen T.J."/>
            <person name="Salamov A."/>
            <person name="Schwelm A."/>
            <person name="Schijlen E."/>
            <person name="Sun H."/>
            <person name="van den Burg H.A."/>
            <person name="van Ham R.C.H.J."/>
            <person name="Zhang S."/>
            <person name="Goodwin S.B."/>
            <person name="Grigoriev I.V."/>
            <person name="Collemare J."/>
            <person name="Bradshaw R.E."/>
        </authorList>
    </citation>
    <scope>NUCLEOTIDE SEQUENCE [LARGE SCALE GENOMIC DNA]</scope>
    <source>
        <strain evidence="7">NZE10 / CBS 128990</strain>
    </source>
</reference>
<dbReference type="GO" id="GO:0005634">
    <property type="term" value="C:nucleus"/>
    <property type="evidence" value="ECO:0007669"/>
    <property type="project" value="UniProtKB-SubCell"/>
</dbReference>
<dbReference type="Pfam" id="PF00172">
    <property type="entry name" value="Zn_clus"/>
    <property type="match status" value="1"/>
</dbReference>
<dbReference type="GO" id="GO:0003677">
    <property type="term" value="F:DNA binding"/>
    <property type="evidence" value="ECO:0007669"/>
    <property type="project" value="InterPro"/>
</dbReference>
<evidence type="ECO:0000256" key="2">
    <source>
        <dbReference type="ARBA" id="ARBA00022723"/>
    </source>
</evidence>
<dbReference type="PANTHER" id="PTHR31001">
    <property type="entry name" value="UNCHARACTERIZED TRANSCRIPTIONAL REGULATORY PROTEIN"/>
    <property type="match status" value="1"/>
</dbReference>
<evidence type="ECO:0000313" key="6">
    <source>
        <dbReference type="EMBL" id="EME46905.1"/>
    </source>
</evidence>
<proteinExistence type="predicted"/>
<organism evidence="6 7">
    <name type="scientific">Dothistroma septosporum (strain NZE10 / CBS 128990)</name>
    <name type="common">Red band needle blight fungus</name>
    <name type="synonym">Mycosphaerella pini</name>
    <dbReference type="NCBI Taxonomy" id="675120"/>
    <lineage>
        <taxon>Eukaryota</taxon>
        <taxon>Fungi</taxon>
        <taxon>Dikarya</taxon>
        <taxon>Ascomycota</taxon>
        <taxon>Pezizomycotina</taxon>
        <taxon>Dothideomycetes</taxon>
        <taxon>Dothideomycetidae</taxon>
        <taxon>Mycosphaerellales</taxon>
        <taxon>Mycosphaerellaceae</taxon>
        <taxon>Dothistroma</taxon>
    </lineage>
</organism>
<dbReference type="EMBL" id="KB446537">
    <property type="protein sequence ID" value="EME46905.1"/>
    <property type="molecule type" value="Genomic_DNA"/>
</dbReference>
<gene>
    <name evidence="6" type="primary">tfc4</name>
    <name evidence="6" type="ORF">DOTSEDRAFT_70751</name>
</gene>
<dbReference type="InterPro" id="IPR001138">
    <property type="entry name" value="Zn2Cys6_DnaBD"/>
</dbReference>
<sequence length="704" mass="77463">MEDQTESASPGVSNQSRRQSTGLHLACRECQRKKIKCDRTYPCGQCTRSGLPCHSSTRKPRAKAGAKAVDAELRNRIAKLERLVESFQGDDTGNDTQLVPPVAPQAKSQHTSLPGSESTGARQNSDSPTSPIDAASSYTNKYVAGTFWSSLTSEVKALADAFEEDGALSDDDLASPGTTPPSAPYALDAANGAAAGYELILCPPGVLYVMPGALQDPTPEKSAELIHNFLQYVEPSYKIFHVPTLAAFLQEGQPYLHRAPDAPCNKALRASVYFAGINAYTEEECQATYGKPLNQMVQEFRRNVDVALYQADPLNTTETATLQALVLYVASVRVMDPSRRAWSLIGLLVRIARAMGIHREIGGESPFMAEIRRRLWYNIVFLDCYASVDRGSEPAIHPETFSRLLPLNVNDVDFDESSTSIASREGITDTSISLIAMEGSVLALKFSLPEDSTAGAAQSWQTRLELAYEYQRSVNDKFLRHCDPTNMKHHMMIIGTGTAAANAMILRAVRPIHIHPNSVPPRVDSPWVMELALNILRHANMTWEQLTGRWRRMPWVPWHAIGVALAGLCSIRGTDQANEAWILVEQSMACYGENVADSPTGMLWRPIAKLYQKAKAFRDQPEIKAAAPIPVNMDLAWNDPTVTQQPVVMNTGTAGPMDPMGMPADVFNFPPDMHASLPSDNSWLDWESILKDMDEIKGDDMLLM</sequence>
<dbReference type="PROSITE" id="PS50048">
    <property type="entry name" value="ZN2_CY6_FUNGAL_2"/>
    <property type="match status" value="1"/>
</dbReference>
<dbReference type="InterPro" id="IPR036864">
    <property type="entry name" value="Zn2-C6_fun-type_DNA-bd_sf"/>
</dbReference>
<feature type="compositionally biased region" description="Polar residues" evidence="4">
    <location>
        <begin position="106"/>
        <end position="133"/>
    </location>
</feature>
<reference evidence="6 7" key="2">
    <citation type="journal article" date="2012" name="PLoS Pathog.">
        <title>Diverse lifestyles and strategies of plant pathogenesis encoded in the genomes of eighteen Dothideomycetes fungi.</title>
        <authorList>
            <person name="Ohm R.A."/>
            <person name="Feau N."/>
            <person name="Henrissat B."/>
            <person name="Schoch C.L."/>
            <person name="Horwitz B.A."/>
            <person name="Barry K.W."/>
            <person name="Condon B.J."/>
            <person name="Copeland A.C."/>
            <person name="Dhillon B."/>
            <person name="Glaser F."/>
            <person name="Hesse C.N."/>
            <person name="Kosti I."/>
            <person name="LaButti K."/>
            <person name="Lindquist E.A."/>
            <person name="Lucas S."/>
            <person name="Salamov A.A."/>
            <person name="Bradshaw R.E."/>
            <person name="Ciuffetti L."/>
            <person name="Hamelin R.C."/>
            <person name="Kema G.H.J."/>
            <person name="Lawrence C."/>
            <person name="Scott J.A."/>
            <person name="Spatafora J.W."/>
            <person name="Turgeon B.G."/>
            <person name="de Wit P.J.G.M."/>
            <person name="Zhong S."/>
            <person name="Goodwin S.B."/>
            <person name="Grigoriev I.V."/>
        </authorList>
    </citation>
    <scope>NUCLEOTIDE SEQUENCE [LARGE SCALE GENOMIC DNA]</scope>
    <source>
        <strain evidence="7">NZE10 / CBS 128990</strain>
    </source>
</reference>
<keyword evidence="2" id="KW-0479">Metal-binding</keyword>
<dbReference type="GO" id="GO:0006351">
    <property type="term" value="P:DNA-templated transcription"/>
    <property type="evidence" value="ECO:0007669"/>
    <property type="project" value="InterPro"/>
</dbReference>
<accession>N1PWW9</accession>
<evidence type="ECO:0000256" key="1">
    <source>
        <dbReference type="ARBA" id="ARBA00004123"/>
    </source>
</evidence>
<dbReference type="PANTHER" id="PTHR31001:SF77">
    <property type="entry name" value="TRANSCRIPTION FACTOR, PUTATIVE (AFU_ORTHOLOGUE AFUA_3G12940)-RELATED"/>
    <property type="match status" value="1"/>
</dbReference>
<dbReference type="GO" id="GO:0000981">
    <property type="term" value="F:DNA-binding transcription factor activity, RNA polymerase II-specific"/>
    <property type="evidence" value="ECO:0007669"/>
    <property type="project" value="InterPro"/>
</dbReference>
<keyword evidence="7" id="KW-1185">Reference proteome</keyword>
<dbReference type="SUPFAM" id="SSF57701">
    <property type="entry name" value="Zn2/Cys6 DNA-binding domain"/>
    <property type="match status" value="1"/>
</dbReference>
<dbReference type="Gene3D" id="4.10.240.10">
    <property type="entry name" value="Zn(2)-C6 fungal-type DNA-binding domain"/>
    <property type="match status" value="1"/>
</dbReference>
<feature type="domain" description="Zn(2)-C6 fungal-type" evidence="5">
    <location>
        <begin position="26"/>
        <end position="53"/>
    </location>
</feature>
<feature type="compositionally biased region" description="Polar residues" evidence="4">
    <location>
        <begin position="1"/>
        <end position="22"/>
    </location>
</feature>
<feature type="region of interest" description="Disordered" evidence="4">
    <location>
        <begin position="1"/>
        <end position="23"/>
    </location>
</feature>
<dbReference type="OMA" id="VPWHAIG"/>
<protein>
    <submittedName>
        <fullName evidence="6">C6 transcription factor-like protein</fullName>
    </submittedName>
</protein>
<evidence type="ECO:0000256" key="4">
    <source>
        <dbReference type="SAM" id="MobiDB-lite"/>
    </source>
</evidence>
<name>N1PWW9_DOTSN</name>
<dbReference type="CDD" id="cd12148">
    <property type="entry name" value="fungal_TF_MHR"/>
    <property type="match status" value="1"/>
</dbReference>
<dbReference type="SMART" id="SM00066">
    <property type="entry name" value="GAL4"/>
    <property type="match status" value="1"/>
</dbReference>
<evidence type="ECO:0000313" key="7">
    <source>
        <dbReference type="Proteomes" id="UP000016933"/>
    </source>
</evidence>
<evidence type="ECO:0000256" key="3">
    <source>
        <dbReference type="ARBA" id="ARBA00023242"/>
    </source>
</evidence>
<dbReference type="AlphaFoldDB" id="N1PWW9"/>